<keyword evidence="1" id="KW-0175">Coiled coil</keyword>
<feature type="compositionally biased region" description="Basic and acidic residues" evidence="2">
    <location>
        <begin position="43"/>
        <end position="56"/>
    </location>
</feature>
<evidence type="ECO:0000256" key="1">
    <source>
        <dbReference type="SAM" id="Coils"/>
    </source>
</evidence>
<comment type="caution">
    <text evidence="3">The sequence shown here is derived from an EMBL/GenBank/DDBJ whole genome shotgun (WGS) entry which is preliminary data.</text>
</comment>
<reference evidence="3 4" key="1">
    <citation type="journal article" date="2024" name="IMA Fungus">
        <title>Apiospora arundinis, a panoply of carbohydrate-active enzymes and secondary metabolites.</title>
        <authorList>
            <person name="Sorensen T."/>
            <person name="Petersen C."/>
            <person name="Muurmann A.T."/>
            <person name="Christiansen J.V."/>
            <person name="Brundto M.L."/>
            <person name="Overgaard C.K."/>
            <person name="Boysen A.T."/>
            <person name="Wollenberg R.D."/>
            <person name="Larsen T.O."/>
            <person name="Sorensen J.L."/>
            <person name="Nielsen K.L."/>
            <person name="Sondergaard T.E."/>
        </authorList>
    </citation>
    <scope>NUCLEOTIDE SEQUENCE [LARGE SCALE GENOMIC DNA]</scope>
    <source>
        <strain evidence="3 4">AAU 773</strain>
    </source>
</reference>
<gene>
    <name evidence="3" type="ORF">PGQ11_014861</name>
</gene>
<evidence type="ECO:0000256" key="2">
    <source>
        <dbReference type="SAM" id="MobiDB-lite"/>
    </source>
</evidence>
<evidence type="ECO:0000313" key="3">
    <source>
        <dbReference type="EMBL" id="KAK8848381.1"/>
    </source>
</evidence>
<feature type="region of interest" description="Disordered" evidence="2">
    <location>
        <begin position="1"/>
        <end position="56"/>
    </location>
</feature>
<dbReference type="EMBL" id="JAPCWZ010000010">
    <property type="protein sequence ID" value="KAK8848381.1"/>
    <property type="molecule type" value="Genomic_DNA"/>
</dbReference>
<organism evidence="3 4">
    <name type="scientific">Apiospora arundinis</name>
    <dbReference type="NCBI Taxonomy" id="335852"/>
    <lineage>
        <taxon>Eukaryota</taxon>
        <taxon>Fungi</taxon>
        <taxon>Dikarya</taxon>
        <taxon>Ascomycota</taxon>
        <taxon>Pezizomycotina</taxon>
        <taxon>Sordariomycetes</taxon>
        <taxon>Xylariomycetidae</taxon>
        <taxon>Amphisphaeriales</taxon>
        <taxon>Apiosporaceae</taxon>
        <taxon>Apiospora</taxon>
    </lineage>
</organism>
<name>A0ABR2HJJ8_9PEZI</name>
<protein>
    <submittedName>
        <fullName evidence="3">Uncharacterized protein</fullName>
    </submittedName>
</protein>
<keyword evidence="4" id="KW-1185">Reference proteome</keyword>
<feature type="compositionally biased region" description="Low complexity" evidence="2">
    <location>
        <begin position="26"/>
        <end position="36"/>
    </location>
</feature>
<accession>A0ABR2HJJ8</accession>
<evidence type="ECO:0000313" key="4">
    <source>
        <dbReference type="Proteomes" id="UP001390339"/>
    </source>
</evidence>
<feature type="coiled-coil region" evidence="1">
    <location>
        <begin position="65"/>
        <end position="92"/>
    </location>
</feature>
<dbReference type="Proteomes" id="UP001390339">
    <property type="component" value="Unassembled WGS sequence"/>
</dbReference>
<proteinExistence type="predicted"/>
<sequence>MEEATYADAEAETDACFPPPSPCHDAAAQQQQGLAGKPSAPPRHGEASRLREKLDMRPEDLERRLALLEDNIRLQEQALQDMRRELQDMNREFYDTRRIPADLHRRISTLNDFGLPL</sequence>
<feature type="compositionally biased region" description="Acidic residues" evidence="2">
    <location>
        <begin position="1"/>
        <end position="13"/>
    </location>
</feature>